<sequence>MDNASFHKREEMLGAIDKYGCTLEFLPPYSPDLNPT</sequence>
<evidence type="ECO:0000259" key="1">
    <source>
        <dbReference type="Pfam" id="PF13358"/>
    </source>
</evidence>
<dbReference type="InterPro" id="IPR038717">
    <property type="entry name" value="Tc1-like_DDE_dom"/>
</dbReference>
<comment type="caution">
    <text evidence="3">The sequence shown here is derived from an EMBL/GenBank/DDBJ whole genome shotgun (WGS) entry which is preliminary data.</text>
</comment>
<organism evidence="3 5">
    <name type="scientific">Pseudoalteromonas citrea</name>
    <dbReference type="NCBI Taxonomy" id="43655"/>
    <lineage>
        <taxon>Bacteria</taxon>
        <taxon>Pseudomonadati</taxon>
        <taxon>Pseudomonadota</taxon>
        <taxon>Gammaproteobacteria</taxon>
        <taxon>Alteromonadales</taxon>
        <taxon>Pseudoalteromonadaceae</taxon>
        <taxon>Pseudoalteromonas</taxon>
    </lineage>
</organism>
<proteinExistence type="predicted"/>
<evidence type="ECO:0000313" key="4">
    <source>
        <dbReference type="Proteomes" id="UP000305730"/>
    </source>
</evidence>
<evidence type="ECO:0000313" key="5">
    <source>
        <dbReference type="Proteomes" id="UP000307706"/>
    </source>
</evidence>
<reference evidence="3" key="3">
    <citation type="submission" date="2019-09" db="EMBL/GenBank/DDBJ databases">
        <title>Co-occurence of chitin degradation, pigmentation and bioactivity in marine Pseudoalteromonas.</title>
        <authorList>
            <person name="Sonnenschein E.C."/>
            <person name="Bech P.K."/>
        </authorList>
    </citation>
    <scope>NUCLEOTIDE SEQUENCE</scope>
    <source>
        <strain evidence="3">S2231</strain>
        <strain evidence="2 4">S2233</strain>
    </source>
</reference>
<dbReference type="InterPro" id="IPR036397">
    <property type="entry name" value="RNaseH_sf"/>
</dbReference>
<dbReference type="GO" id="GO:0003676">
    <property type="term" value="F:nucleic acid binding"/>
    <property type="evidence" value="ECO:0007669"/>
    <property type="project" value="InterPro"/>
</dbReference>
<dbReference type="Gene3D" id="3.30.420.10">
    <property type="entry name" value="Ribonuclease H-like superfamily/Ribonuclease H"/>
    <property type="match status" value="1"/>
</dbReference>
<dbReference type="EMBL" id="PNCL01000193">
    <property type="protein sequence ID" value="TMP51825.1"/>
    <property type="molecule type" value="Genomic_DNA"/>
</dbReference>
<dbReference type="Proteomes" id="UP000307706">
    <property type="component" value="Unassembled WGS sequence"/>
</dbReference>
<dbReference type="AlphaFoldDB" id="A0A5S3XGS8"/>
<name>A0A5S3XGS8_9GAMM</name>
<keyword evidence="4" id="KW-1185">Reference proteome</keyword>
<evidence type="ECO:0000313" key="3">
    <source>
        <dbReference type="EMBL" id="TMP51825.1"/>
    </source>
</evidence>
<dbReference type="OrthoDB" id="6659486at2"/>
<accession>A0A5S3XGS8</accession>
<gene>
    <name evidence="3" type="ORF">CWB96_22140</name>
    <name evidence="2" type="ORF">CWB97_07510</name>
</gene>
<dbReference type="Pfam" id="PF13358">
    <property type="entry name" value="DDE_3"/>
    <property type="match status" value="1"/>
</dbReference>
<reference evidence="3 5" key="1">
    <citation type="submission" date="2017-12" db="EMBL/GenBank/DDBJ databases">
        <authorList>
            <person name="Paulsen S."/>
            <person name="Gram L.K."/>
        </authorList>
    </citation>
    <scope>NUCLEOTIDE SEQUENCE [LARGE SCALE GENOMIC DNA]</scope>
    <source>
        <strain evidence="3 5">S2231</strain>
        <strain evidence="2">S2233</strain>
    </source>
</reference>
<reference evidence="5" key="2">
    <citation type="submission" date="2019-06" db="EMBL/GenBank/DDBJ databases">
        <title>Co-occurence of chitin degradation, pigmentation and bioactivity in marine Pseudoalteromonas.</title>
        <authorList>
            <person name="Sonnenschein E.C."/>
            <person name="Bech P.K."/>
        </authorList>
    </citation>
    <scope>NUCLEOTIDE SEQUENCE [LARGE SCALE GENOMIC DNA]</scope>
    <source>
        <strain evidence="5">S2231</strain>
    </source>
</reference>
<feature type="domain" description="Tc1-like transposase DDE" evidence="1">
    <location>
        <begin position="1"/>
        <end position="35"/>
    </location>
</feature>
<dbReference type="Proteomes" id="UP000305730">
    <property type="component" value="Unassembled WGS sequence"/>
</dbReference>
<dbReference type="EMBL" id="PNCK01000025">
    <property type="protein sequence ID" value="TMP44016.1"/>
    <property type="molecule type" value="Genomic_DNA"/>
</dbReference>
<evidence type="ECO:0000313" key="2">
    <source>
        <dbReference type="EMBL" id="TMP44016.1"/>
    </source>
</evidence>
<protein>
    <recommendedName>
        <fullName evidence="1">Tc1-like transposase DDE domain-containing protein</fullName>
    </recommendedName>
</protein>